<protein>
    <submittedName>
        <fullName evidence="2">SDR family oxidoreductase</fullName>
    </submittedName>
</protein>
<name>A0ABT5HK66_9CAUL</name>
<dbReference type="CDD" id="cd05266">
    <property type="entry name" value="SDR_a4"/>
    <property type="match status" value="1"/>
</dbReference>
<dbReference type="InterPro" id="IPR001509">
    <property type="entry name" value="Epimerase_deHydtase"/>
</dbReference>
<evidence type="ECO:0000259" key="1">
    <source>
        <dbReference type="Pfam" id="PF01370"/>
    </source>
</evidence>
<dbReference type="RefSeq" id="WP_272744973.1">
    <property type="nucleotide sequence ID" value="NZ_JAQQKV010000002.1"/>
</dbReference>
<sequence>MSKHALIFGYGFIGAAFAEALHAEGYAISATARTPEKRAELTAQGMNAVDPADPTALKAALDQATVILLTAAPNDEGCPAFTALSTHLVSAPGLARRWIGYLSTTGVYGDRDGGWVFEDSPLNPLSREGQRRRDAERQWLELGQTTGDCVTVFRLPGLYGPGRNVLERLMDGTARRIHKPGQVFSRLYDTDCATALLASVRRPRAGGIYNLCDDEPAPADEVLVYAAHTYGFEVPPEIAFDDPNLSGGMKRFYAENKRVSNALAKAELGWRPQYPTYKEGLEQCAKKCERFFAKALRPN</sequence>
<dbReference type="EMBL" id="JAQQKV010000002">
    <property type="protein sequence ID" value="MDC7676640.1"/>
    <property type="molecule type" value="Genomic_DNA"/>
</dbReference>
<organism evidence="2 3">
    <name type="scientific">Asticcacaulis machinosus</name>
    <dbReference type="NCBI Taxonomy" id="2984211"/>
    <lineage>
        <taxon>Bacteria</taxon>
        <taxon>Pseudomonadati</taxon>
        <taxon>Pseudomonadota</taxon>
        <taxon>Alphaproteobacteria</taxon>
        <taxon>Caulobacterales</taxon>
        <taxon>Caulobacteraceae</taxon>
        <taxon>Asticcacaulis</taxon>
    </lineage>
</organism>
<dbReference type="PANTHER" id="PTHR48079:SF6">
    <property type="entry name" value="NAD(P)-BINDING DOMAIN-CONTAINING PROTEIN-RELATED"/>
    <property type="match status" value="1"/>
</dbReference>
<evidence type="ECO:0000313" key="2">
    <source>
        <dbReference type="EMBL" id="MDC7676640.1"/>
    </source>
</evidence>
<dbReference type="SUPFAM" id="SSF51735">
    <property type="entry name" value="NAD(P)-binding Rossmann-fold domains"/>
    <property type="match status" value="1"/>
</dbReference>
<dbReference type="Pfam" id="PF01370">
    <property type="entry name" value="Epimerase"/>
    <property type="match status" value="1"/>
</dbReference>
<accession>A0ABT5HK66</accession>
<proteinExistence type="predicted"/>
<keyword evidence="3" id="KW-1185">Reference proteome</keyword>
<reference evidence="2 3" key="1">
    <citation type="submission" date="2023-01" db="EMBL/GenBank/DDBJ databases">
        <title>Novel species of the genus Asticcacaulis isolated from rivers.</title>
        <authorList>
            <person name="Lu H."/>
        </authorList>
    </citation>
    <scope>NUCLEOTIDE SEQUENCE [LARGE SCALE GENOMIC DNA]</scope>
    <source>
        <strain evidence="2 3">LKC15W</strain>
    </source>
</reference>
<dbReference type="PANTHER" id="PTHR48079">
    <property type="entry name" value="PROTEIN YEEZ"/>
    <property type="match status" value="1"/>
</dbReference>
<comment type="caution">
    <text evidence="2">The sequence shown here is derived from an EMBL/GenBank/DDBJ whole genome shotgun (WGS) entry which is preliminary data.</text>
</comment>
<dbReference type="Gene3D" id="3.40.50.720">
    <property type="entry name" value="NAD(P)-binding Rossmann-like Domain"/>
    <property type="match status" value="1"/>
</dbReference>
<dbReference type="InterPro" id="IPR051783">
    <property type="entry name" value="NAD(P)-dependent_oxidoreduct"/>
</dbReference>
<feature type="domain" description="NAD-dependent epimerase/dehydratase" evidence="1">
    <location>
        <begin position="9"/>
        <end position="211"/>
    </location>
</feature>
<dbReference type="Proteomes" id="UP001218579">
    <property type="component" value="Unassembled WGS sequence"/>
</dbReference>
<gene>
    <name evidence="2" type="ORF">PQU98_10890</name>
</gene>
<dbReference type="InterPro" id="IPR036291">
    <property type="entry name" value="NAD(P)-bd_dom_sf"/>
</dbReference>
<evidence type="ECO:0000313" key="3">
    <source>
        <dbReference type="Proteomes" id="UP001218579"/>
    </source>
</evidence>